<evidence type="ECO:0000256" key="2">
    <source>
        <dbReference type="ARBA" id="ARBA00022729"/>
    </source>
</evidence>
<dbReference type="AlphaFoldDB" id="A0A8J1TYZ2"/>
<dbReference type="PROSITE" id="PS51450">
    <property type="entry name" value="LRR"/>
    <property type="match status" value="1"/>
</dbReference>
<accession>A0A8J1TYZ2</accession>
<dbReference type="PANTHER" id="PTHR24369">
    <property type="entry name" value="ANTIGEN BSP, PUTATIVE-RELATED"/>
    <property type="match status" value="1"/>
</dbReference>
<keyword evidence="2" id="KW-0732">Signal</keyword>
<dbReference type="EMBL" id="CAIIXF020000010">
    <property type="protein sequence ID" value="CAH1797349.1"/>
    <property type="molecule type" value="Genomic_DNA"/>
</dbReference>
<dbReference type="Gene3D" id="3.80.10.10">
    <property type="entry name" value="Ribonuclease Inhibitor"/>
    <property type="match status" value="1"/>
</dbReference>
<dbReference type="InterPro" id="IPR032675">
    <property type="entry name" value="LRR_dom_sf"/>
</dbReference>
<keyword evidence="1" id="KW-0433">Leucine-rich repeat</keyword>
<reference evidence="4" key="1">
    <citation type="submission" date="2022-03" db="EMBL/GenBank/DDBJ databases">
        <authorList>
            <person name="Martin C."/>
        </authorList>
    </citation>
    <scope>NUCLEOTIDE SEQUENCE</scope>
</reference>
<name>A0A8J1TYZ2_OWEFU</name>
<dbReference type="InterPro" id="IPR003591">
    <property type="entry name" value="Leu-rich_rpt_typical-subtyp"/>
</dbReference>
<keyword evidence="5" id="KW-1185">Reference proteome</keyword>
<dbReference type="InterPro" id="IPR001611">
    <property type="entry name" value="Leu-rich_rpt"/>
</dbReference>
<organism evidence="4 5">
    <name type="scientific">Owenia fusiformis</name>
    <name type="common">Polychaete worm</name>
    <dbReference type="NCBI Taxonomy" id="6347"/>
    <lineage>
        <taxon>Eukaryota</taxon>
        <taxon>Metazoa</taxon>
        <taxon>Spiralia</taxon>
        <taxon>Lophotrochozoa</taxon>
        <taxon>Annelida</taxon>
        <taxon>Polychaeta</taxon>
        <taxon>Sedentaria</taxon>
        <taxon>Canalipalpata</taxon>
        <taxon>Sabellida</taxon>
        <taxon>Oweniida</taxon>
        <taxon>Oweniidae</taxon>
        <taxon>Owenia</taxon>
    </lineage>
</organism>
<dbReference type="SMART" id="SM00369">
    <property type="entry name" value="LRR_TYP"/>
    <property type="match status" value="5"/>
</dbReference>
<dbReference type="OrthoDB" id="6156831at2759"/>
<comment type="caution">
    <text evidence="4">The sequence shown here is derived from an EMBL/GenBank/DDBJ whole genome shotgun (WGS) entry which is preliminary data.</text>
</comment>
<evidence type="ECO:0000256" key="3">
    <source>
        <dbReference type="ARBA" id="ARBA00022737"/>
    </source>
</evidence>
<evidence type="ECO:0000256" key="1">
    <source>
        <dbReference type="ARBA" id="ARBA00022614"/>
    </source>
</evidence>
<dbReference type="PANTHER" id="PTHR24369:SF210">
    <property type="entry name" value="CHAOPTIN-RELATED"/>
    <property type="match status" value="1"/>
</dbReference>
<evidence type="ECO:0000313" key="4">
    <source>
        <dbReference type="EMBL" id="CAH1797349.1"/>
    </source>
</evidence>
<gene>
    <name evidence="4" type="ORF">OFUS_LOCUS21645</name>
</gene>
<protein>
    <submittedName>
        <fullName evidence="4">Uncharacterized protein</fullName>
    </submittedName>
</protein>
<dbReference type="InterPro" id="IPR050541">
    <property type="entry name" value="LRR_TM_domain-containing"/>
</dbReference>
<sequence length="513" mass="58135">MLKKSVLVVVLLGLVCCEEQQHFQHHALVSVDCSIEHIQRGIGLDCDQAEPEELPKYLNEKFITELKIRHKNITNLGPKIFESWTNLMILEITGCGVKSISADAFSTLAKLENLNLEGVKYYDIELDIEHGQLNMTDVDVIYDNDITVLPASIFKHNVNLITLILRKNQIEEILDGTFVYLENLENLYISRNKLREVKRSTLTGLKNLKDLDLSFNLIEHIASDTFYELTSLERLRLEGNPLKEITKDHLLPLSNLKTLDLFRTNLSVLPNYFPETLEVIDIGNTGVTTLPNAILDLPNLKHLGMRDNPWVCTAEMMKVASRLWNEPGLVSEHDKESSMCKYPPELVDKKIEDLAPVDFPHEVIPTVKIRPSTKATLTEPKETLPVEVKGSTKKEPKESTKAQEATVPYEFISPEPTDEPENAQLASAGPSGTMEALIVVGAICSVVILVLVISLLIYFYRRNSLLKFDMPQIFMKNEPINTYKTMNQTPNDFTVEPYHDQPGNELDLTERKE</sequence>
<dbReference type="Proteomes" id="UP000749559">
    <property type="component" value="Unassembled WGS sequence"/>
</dbReference>
<dbReference type="Pfam" id="PF13855">
    <property type="entry name" value="LRR_8"/>
    <property type="match status" value="2"/>
</dbReference>
<dbReference type="SUPFAM" id="SSF52058">
    <property type="entry name" value="L domain-like"/>
    <property type="match status" value="1"/>
</dbReference>
<proteinExistence type="predicted"/>
<keyword evidence="3" id="KW-0677">Repeat</keyword>
<dbReference type="GO" id="GO:0005886">
    <property type="term" value="C:plasma membrane"/>
    <property type="evidence" value="ECO:0007669"/>
    <property type="project" value="TreeGrafter"/>
</dbReference>
<evidence type="ECO:0000313" key="5">
    <source>
        <dbReference type="Proteomes" id="UP000749559"/>
    </source>
</evidence>